<dbReference type="InterPro" id="IPR001079">
    <property type="entry name" value="Galectin_CRD"/>
</dbReference>
<dbReference type="Proteomes" id="UP001432027">
    <property type="component" value="Unassembled WGS sequence"/>
</dbReference>
<evidence type="ECO:0000313" key="4">
    <source>
        <dbReference type="EMBL" id="GMS88746.1"/>
    </source>
</evidence>
<dbReference type="InterPro" id="IPR044156">
    <property type="entry name" value="Galectin-like"/>
</dbReference>
<dbReference type="Pfam" id="PF00337">
    <property type="entry name" value="Gal-bind_lectin"/>
    <property type="match status" value="1"/>
</dbReference>
<accession>A0AAV5TAS2</accession>
<organism evidence="4 5">
    <name type="scientific">Pristionchus entomophagus</name>
    <dbReference type="NCBI Taxonomy" id="358040"/>
    <lineage>
        <taxon>Eukaryota</taxon>
        <taxon>Metazoa</taxon>
        <taxon>Ecdysozoa</taxon>
        <taxon>Nematoda</taxon>
        <taxon>Chromadorea</taxon>
        <taxon>Rhabditida</taxon>
        <taxon>Rhabditina</taxon>
        <taxon>Diplogasteromorpha</taxon>
        <taxon>Diplogasteroidea</taxon>
        <taxon>Neodiplogasteridae</taxon>
        <taxon>Pristionchus</taxon>
    </lineage>
</organism>
<dbReference type="EMBL" id="BTSX01000003">
    <property type="protein sequence ID" value="GMS88746.1"/>
    <property type="molecule type" value="Genomic_DNA"/>
</dbReference>
<feature type="non-terminal residue" evidence="4">
    <location>
        <position position="1"/>
    </location>
</feature>
<name>A0AAV5TAS2_9BILA</name>
<gene>
    <name evidence="4" type="ORF">PENTCL1PPCAC_10921</name>
</gene>
<feature type="non-terminal residue" evidence="4">
    <location>
        <position position="88"/>
    </location>
</feature>
<proteinExistence type="predicted"/>
<dbReference type="GO" id="GO:0016936">
    <property type="term" value="F:galactoside binding"/>
    <property type="evidence" value="ECO:0007669"/>
    <property type="project" value="TreeGrafter"/>
</dbReference>
<protein>
    <recommendedName>
        <fullName evidence="2">Galectin</fullName>
    </recommendedName>
</protein>
<keyword evidence="5" id="KW-1185">Reference proteome</keyword>
<comment type="caution">
    <text evidence="4">The sequence shown here is derived from an EMBL/GenBank/DDBJ whole genome shotgun (WGS) entry which is preliminary data.</text>
</comment>
<dbReference type="InterPro" id="IPR013320">
    <property type="entry name" value="ConA-like_dom_sf"/>
</dbReference>
<dbReference type="SUPFAM" id="SSF49899">
    <property type="entry name" value="Concanavalin A-like lectins/glucanases"/>
    <property type="match status" value="1"/>
</dbReference>
<dbReference type="Gene3D" id="2.60.120.200">
    <property type="match status" value="1"/>
</dbReference>
<sequence length="88" mass="9689">TRIMIGSGVTVNPPYPIGTGVSVNFATEHFNPSTPVSIPINGFGPGHRIRIVGMPTHNARRFNVNLNTATETAFHFNPRFDERCVVRN</sequence>
<dbReference type="AlphaFoldDB" id="A0AAV5TAS2"/>
<dbReference type="PANTHER" id="PTHR11346">
    <property type="entry name" value="GALECTIN"/>
    <property type="match status" value="1"/>
</dbReference>
<evidence type="ECO:0000259" key="3">
    <source>
        <dbReference type="PROSITE" id="PS51304"/>
    </source>
</evidence>
<reference evidence="4" key="1">
    <citation type="submission" date="2023-10" db="EMBL/GenBank/DDBJ databases">
        <title>Genome assembly of Pristionchus species.</title>
        <authorList>
            <person name="Yoshida K."/>
            <person name="Sommer R.J."/>
        </authorList>
    </citation>
    <scope>NUCLEOTIDE SEQUENCE</scope>
    <source>
        <strain evidence="4">RS0144</strain>
    </source>
</reference>
<feature type="domain" description="Galectin" evidence="3">
    <location>
        <begin position="35"/>
        <end position="88"/>
    </location>
</feature>
<dbReference type="PROSITE" id="PS51304">
    <property type="entry name" value="GALECTIN"/>
    <property type="match status" value="1"/>
</dbReference>
<evidence type="ECO:0000313" key="5">
    <source>
        <dbReference type="Proteomes" id="UP001432027"/>
    </source>
</evidence>
<evidence type="ECO:0000256" key="2">
    <source>
        <dbReference type="RuleBase" id="RU102079"/>
    </source>
</evidence>
<dbReference type="GO" id="GO:0030246">
    <property type="term" value="F:carbohydrate binding"/>
    <property type="evidence" value="ECO:0007669"/>
    <property type="project" value="UniProtKB-UniRule"/>
</dbReference>
<evidence type="ECO:0000256" key="1">
    <source>
        <dbReference type="ARBA" id="ARBA00022734"/>
    </source>
</evidence>
<dbReference type="PANTHER" id="PTHR11346:SF173">
    <property type="entry name" value="GALECTIN"/>
    <property type="match status" value="1"/>
</dbReference>
<keyword evidence="1 2" id="KW-0430">Lectin</keyword>